<gene>
    <name evidence="1" type="ORF">TCM_028604</name>
</gene>
<dbReference type="Proteomes" id="UP000026915">
    <property type="component" value="Chromosome 6"/>
</dbReference>
<sequence>MCHILHTGTKRNGNPLTSKTWINDMLPVTLLKRGKFRFDSRFICNSKNKADESLGRSLSTVSDASGFSLLRKSSR</sequence>
<reference evidence="1 2" key="1">
    <citation type="journal article" date="2013" name="Genome Biol.">
        <title>The genome sequence of the most widely cultivated cacao type and its use to identify candidate genes regulating pod color.</title>
        <authorList>
            <person name="Motamayor J.C."/>
            <person name="Mockaitis K."/>
            <person name="Schmutz J."/>
            <person name="Haiminen N."/>
            <person name="Iii D.L."/>
            <person name="Cornejo O."/>
            <person name="Findley S.D."/>
            <person name="Zheng P."/>
            <person name="Utro F."/>
            <person name="Royaert S."/>
            <person name="Saski C."/>
            <person name="Jenkins J."/>
            <person name="Podicheti R."/>
            <person name="Zhao M."/>
            <person name="Scheffler B.E."/>
            <person name="Stack J.C."/>
            <person name="Feltus F.A."/>
            <person name="Mustiga G.M."/>
            <person name="Amores F."/>
            <person name="Phillips W."/>
            <person name="Marelli J.P."/>
            <person name="May G.D."/>
            <person name="Shapiro H."/>
            <person name="Ma J."/>
            <person name="Bustamante C.D."/>
            <person name="Schnell R.J."/>
            <person name="Main D."/>
            <person name="Gilbert D."/>
            <person name="Parida L."/>
            <person name="Kuhn D.N."/>
        </authorList>
    </citation>
    <scope>NUCLEOTIDE SEQUENCE [LARGE SCALE GENOMIC DNA]</scope>
    <source>
        <strain evidence="2">cv. Matina 1-6</strain>
    </source>
</reference>
<name>A0A061GBB1_THECC</name>
<dbReference type="HOGENOM" id="CLU_2676090_0_0_1"/>
<organism evidence="1 2">
    <name type="scientific">Theobroma cacao</name>
    <name type="common">Cacao</name>
    <name type="synonym">Cocoa</name>
    <dbReference type="NCBI Taxonomy" id="3641"/>
    <lineage>
        <taxon>Eukaryota</taxon>
        <taxon>Viridiplantae</taxon>
        <taxon>Streptophyta</taxon>
        <taxon>Embryophyta</taxon>
        <taxon>Tracheophyta</taxon>
        <taxon>Spermatophyta</taxon>
        <taxon>Magnoliopsida</taxon>
        <taxon>eudicotyledons</taxon>
        <taxon>Gunneridae</taxon>
        <taxon>Pentapetalae</taxon>
        <taxon>rosids</taxon>
        <taxon>malvids</taxon>
        <taxon>Malvales</taxon>
        <taxon>Malvaceae</taxon>
        <taxon>Byttnerioideae</taxon>
        <taxon>Theobroma</taxon>
    </lineage>
</organism>
<dbReference type="AlphaFoldDB" id="A0A061GBB1"/>
<keyword evidence="2" id="KW-1185">Reference proteome</keyword>
<dbReference type="InParanoid" id="A0A061GBB1"/>
<evidence type="ECO:0000313" key="2">
    <source>
        <dbReference type="Proteomes" id="UP000026915"/>
    </source>
</evidence>
<accession>A0A061GBB1</accession>
<protein>
    <submittedName>
        <fullName evidence="1">Uncharacterized protein</fullName>
    </submittedName>
</protein>
<proteinExistence type="predicted"/>
<evidence type="ECO:0000313" key="1">
    <source>
        <dbReference type="EMBL" id="EOY26658.1"/>
    </source>
</evidence>
<dbReference type="Gramene" id="EOY26658">
    <property type="protein sequence ID" value="EOY26658"/>
    <property type="gene ID" value="TCM_028604"/>
</dbReference>
<dbReference type="EMBL" id="CM001884">
    <property type="protein sequence ID" value="EOY26658.1"/>
    <property type="molecule type" value="Genomic_DNA"/>
</dbReference>